<evidence type="ECO:0000313" key="3">
    <source>
        <dbReference type="Proteomes" id="UP000318288"/>
    </source>
</evidence>
<keyword evidence="1" id="KW-0812">Transmembrane</keyword>
<reference evidence="2 3" key="1">
    <citation type="submission" date="2019-02" db="EMBL/GenBank/DDBJ databases">
        <title>Deep-cultivation of Planctomycetes and their phenomic and genomic characterization uncovers novel biology.</title>
        <authorList>
            <person name="Wiegand S."/>
            <person name="Jogler M."/>
            <person name="Boedeker C."/>
            <person name="Pinto D."/>
            <person name="Vollmers J."/>
            <person name="Rivas-Marin E."/>
            <person name="Kohn T."/>
            <person name="Peeters S.H."/>
            <person name="Heuer A."/>
            <person name="Rast P."/>
            <person name="Oberbeckmann S."/>
            <person name="Bunk B."/>
            <person name="Jeske O."/>
            <person name="Meyerdierks A."/>
            <person name="Storesund J.E."/>
            <person name="Kallscheuer N."/>
            <person name="Luecker S."/>
            <person name="Lage O.M."/>
            <person name="Pohl T."/>
            <person name="Merkel B.J."/>
            <person name="Hornburger P."/>
            <person name="Mueller R.-W."/>
            <person name="Bruemmer F."/>
            <person name="Labrenz M."/>
            <person name="Spormann A.M."/>
            <person name="Op Den Camp H."/>
            <person name="Overmann J."/>
            <person name="Amann R."/>
            <person name="Jetten M.S.M."/>
            <person name="Mascher T."/>
            <person name="Medema M.H."/>
            <person name="Devos D.P."/>
            <person name="Kaster A.-K."/>
            <person name="Ovreas L."/>
            <person name="Rohde M."/>
            <person name="Galperin M.Y."/>
            <person name="Jogler C."/>
        </authorList>
    </citation>
    <scope>NUCLEOTIDE SEQUENCE [LARGE SCALE GENOMIC DNA]</scope>
    <source>
        <strain evidence="2 3">Poly51</strain>
    </source>
</reference>
<dbReference type="InterPro" id="IPR016024">
    <property type="entry name" value="ARM-type_fold"/>
</dbReference>
<gene>
    <name evidence="2" type="ORF">Poly51_10830</name>
</gene>
<dbReference type="AlphaFoldDB" id="A0A5C6FMR5"/>
<sequence length="421" mass="46952">MQSGDLTDYPNPFAMAAAGKSKPRHSAVRSALKFLILVAICFAIVLGISVGSKRYLMHRLTADFDSLSAADKQNRLVQMAEMGSPAIEPLAAAMAHSDIDVARTAYDLLRNLQNKWTVLTPSQQQTRHRELVTAISSVSAALPDDRTGWAVTLIQQTITEVVARTDASSRDLYRRAGETLDLLTLSNRSGPSIIDDDAFDPSSPQRLQVRGRPYPVSIENEPPVVNANDPPPPSIYKSAAMRLQPVNPDQTIVLRDVQAAKPAVVEKPPIRKETEYFVEQVQATNPGMQPTLVDSPMETYDDASVIHWLASEHGELRDKAKLELMSRGFSRDDLRLAARIATADVPTRMELVDRIAREPSIDPRPWLWMMSRDESREVRLRVISVIATMNDRDARNHLQKLMIDESDPIVAARLRKVLQLR</sequence>
<protein>
    <recommendedName>
        <fullName evidence="4">HEAT repeat protein</fullName>
    </recommendedName>
</protein>
<organism evidence="2 3">
    <name type="scientific">Rubripirellula tenax</name>
    <dbReference type="NCBI Taxonomy" id="2528015"/>
    <lineage>
        <taxon>Bacteria</taxon>
        <taxon>Pseudomonadati</taxon>
        <taxon>Planctomycetota</taxon>
        <taxon>Planctomycetia</taxon>
        <taxon>Pirellulales</taxon>
        <taxon>Pirellulaceae</taxon>
        <taxon>Rubripirellula</taxon>
    </lineage>
</organism>
<proteinExistence type="predicted"/>
<keyword evidence="1" id="KW-0472">Membrane</keyword>
<evidence type="ECO:0000256" key="1">
    <source>
        <dbReference type="SAM" id="Phobius"/>
    </source>
</evidence>
<evidence type="ECO:0000313" key="2">
    <source>
        <dbReference type="EMBL" id="TWU60802.1"/>
    </source>
</evidence>
<name>A0A5C6FMR5_9BACT</name>
<feature type="transmembrane region" description="Helical" evidence="1">
    <location>
        <begin position="31"/>
        <end position="50"/>
    </location>
</feature>
<accession>A0A5C6FMR5</accession>
<comment type="caution">
    <text evidence="2">The sequence shown here is derived from an EMBL/GenBank/DDBJ whole genome shotgun (WGS) entry which is preliminary data.</text>
</comment>
<keyword evidence="3" id="KW-1185">Reference proteome</keyword>
<dbReference type="RefSeq" id="WP_146454863.1">
    <property type="nucleotide sequence ID" value="NZ_SJPW01000001.1"/>
</dbReference>
<dbReference type="SUPFAM" id="SSF48371">
    <property type="entry name" value="ARM repeat"/>
    <property type="match status" value="1"/>
</dbReference>
<keyword evidence="1" id="KW-1133">Transmembrane helix</keyword>
<dbReference type="EMBL" id="SJPW01000001">
    <property type="protein sequence ID" value="TWU60802.1"/>
    <property type="molecule type" value="Genomic_DNA"/>
</dbReference>
<dbReference type="OrthoDB" id="281574at2"/>
<evidence type="ECO:0008006" key="4">
    <source>
        <dbReference type="Google" id="ProtNLM"/>
    </source>
</evidence>
<dbReference type="Proteomes" id="UP000318288">
    <property type="component" value="Unassembled WGS sequence"/>
</dbReference>